<reference evidence="4" key="1">
    <citation type="submission" date="2023-07" db="EMBL/GenBank/DDBJ databases">
        <authorList>
            <person name="Luz R."/>
            <person name="Cordeiro R."/>
            <person name="Fonseca A."/>
            <person name="Goncalves V."/>
        </authorList>
    </citation>
    <scope>NUCLEOTIDE SEQUENCE [LARGE SCALE GENOMIC DNA]</scope>
    <source>
        <strain evidence="4">BACA0444</strain>
    </source>
</reference>
<dbReference type="Gene3D" id="3.30.470.20">
    <property type="entry name" value="ATP-grasp fold, B domain"/>
    <property type="match status" value="1"/>
</dbReference>
<name>A0AAE4FSS7_9CYAN</name>
<evidence type="ECO:0000313" key="4">
    <source>
        <dbReference type="Proteomes" id="UP001268256"/>
    </source>
</evidence>
<evidence type="ECO:0000256" key="1">
    <source>
        <dbReference type="PROSITE-ProRule" id="PRU00409"/>
    </source>
</evidence>
<dbReference type="AlphaFoldDB" id="A0AAE4FSS7"/>
<dbReference type="SUPFAM" id="SSF56059">
    <property type="entry name" value="Glutathione synthetase ATP-binding domain-like"/>
    <property type="match status" value="1"/>
</dbReference>
<proteinExistence type="predicted"/>
<dbReference type="InterPro" id="IPR003806">
    <property type="entry name" value="ATP-grasp_PylC-type"/>
</dbReference>
<dbReference type="EMBL" id="JAVMIP010000003">
    <property type="protein sequence ID" value="MDS3860305.1"/>
    <property type="molecule type" value="Genomic_DNA"/>
</dbReference>
<dbReference type="Pfam" id="PF02655">
    <property type="entry name" value="ATP-grasp_3"/>
    <property type="match status" value="1"/>
</dbReference>
<dbReference type="GO" id="GO:0046872">
    <property type="term" value="F:metal ion binding"/>
    <property type="evidence" value="ECO:0007669"/>
    <property type="project" value="InterPro"/>
</dbReference>
<comment type="caution">
    <text evidence="3">The sequence shown here is derived from an EMBL/GenBank/DDBJ whole genome shotgun (WGS) entry which is preliminary data.</text>
</comment>
<protein>
    <submittedName>
        <fullName evidence="3">ATP-grasp domain-containing protein</fullName>
    </submittedName>
</protein>
<keyword evidence="4" id="KW-1185">Reference proteome</keyword>
<dbReference type="InterPro" id="IPR011761">
    <property type="entry name" value="ATP-grasp"/>
</dbReference>
<sequence>MNRILIFCTDKYVGLYRLPDSLLTAGFQVFVLSPAGAPVLRSSAVEGYHLLSSLQPGRQFVHRTSRDLAQAISDFHINFIVPGDELAVALMQRVYRLDGENFPNQDLIRHSLGGTAAHGITYSKVYINSIATRLNIDMPKKFKLDGLNPADFPVVLKKAVGHGGDGVLICTNEKELKNGSKNRNFCKPSIIKKLARELLGRNTTWLLDADETFIEEFLPGLGTVTAGVAFEGEVKAMFTCKKVEINDTGHAVSVKHIEAEEAEASTRKLLGELKFTGLFDIDFIVCDDKSYFIELNPRPSPICAIGHFFGVDLCKALAGLDPKCEKTLDIVELYDTFKPS</sequence>
<dbReference type="Proteomes" id="UP001268256">
    <property type="component" value="Unassembled WGS sequence"/>
</dbReference>
<keyword evidence="1" id="KW-0547">Nucleotide-binding</keyword>
<keyword evidence="1" id="KW-0067">ATP-binding</keyword>
<organism evidence="3 4">
    <name type="scientific">Pseudocalidococcus azoricus BACA0444</name>
    <dbReference type="NCBI Taxonomy" id="2918990"/>
    <lineage>
        <taxon>Bacteria</taxon>
        <taxon>Bacillati</taxon>
        <taxon>Cyanobacteriota</taxon>
        <taxon>Cyanophyceae</taxon>
        <taxon>Acaryochloridales</taxon>
        <taxon>Thermosynechococcaceae</taxon>
        <taxon>Pseudocalidococcus</taxon>
        <taxon>Pseudocalidococcus azoricus</taxon>
    </lineage>
</organism>
<evidence type="ECO:0000259" key="2">
    <source>
        <dbReference type="PROSITE" id="PS50975"/>
    </source>
</evidence>
<gene>
    <name evidence="3" type="ORF">RIF25_05740</name>
</gene>
<dbReference type="PROSITE" id="PS50975">
    <property type="entry name" value="ATP_GRASP"/>
    <property type="match status" value="1"/>
</dbReference>
<dbReference type="GO" id="GO:0005524">
    <property type="term" value="F:ATP binding"/>
    <property type="evidence" value="ECO:0007669"/>
    <property type="project" value="UniProtKB-UniRule"/>
</dbReference>
<accession>A0AAE4FSS7</accession>
<dbReference type="RefSeq" id="WP_322877585.1">
    <property type="nucleotide sequence ID" value="NZ_JAVMIP010000003.1"/>
</dbReference>
<feature type="domain" description="ATP-grasp" evidence="2">
    <location>
        <begin position="119"/>
        <end position="322"/>
    </location>
</feature>
<evidence type="ECO:0000313" key="3">
    <source>
        <dbReference type="EMBL" id="MDS3860305.1"/>
    </source>
</evidence>